<proteinExistence type="predicted"/>
<reference evidence="1" key="1">
    <citation type="submission" date="2014-09" db="EMBL/GenBank/DDBJ databases">
        <authorList>
            <person name="Magalhaes I.L.F."/>
            <person name="Oliveira U."/>
            <person name="Santos F.R."/>
            <person name="Vidigal T.H.D.A."/>
            <person name="Brescovit A.D."/>
            <person name="Santos A.J."/>
        </authorList>
    </citation>
    <scope>NUCLEOTIDE SEQUENCE</scope>
    <source>
        <tissue evidence="1">Shoot tissue taken approximately 20 cm above the soil surface</tissue>
    </source>
</reference>
<protein>
    <submittedName>
        <fullName evidence="1">Uncharacterized protein</fullName>
    </submittedName>
</protein>
<reference evidence="1" key="2">
    <citation type="journal article" date="2015" name="Data Brief">
        <title>Shoot transcriptome of the giant reed, Arundo donax.</title>
        <authorList>
            <person name="Barrero R.A."/>
            <person name="Guerrero F.D."/>
            <person name="Moolhuijzen P."/>
            <person name="Goolsby J.A."/>
            <person name="Tidwell J."/>
            <person name="Bellgard S.E."/>
            <person name="Bellgard M.I."/>
        </authorList>
    </citation>
    <scope>NUCLEOTIDE SEQUENCE</scope>
    <source>
        <tissue evidence="1">Shoot tissue taken approximately 20 cm above the soil surface</tissue>
    </source>
</reference>
<dbReference type="EMBL" id="GBRH01277649">
    <property type="protein sequence ID" value="JAD20246.1"/>
    <property type="molecule type" value="Transcribed_RNA"/>
</dbReference>
<evidence type="ECO:0000313" key="1">
    <source>
        <dbReference type="EMBL" id="JAD20246.1"/>
    </source>
</evidence>
<dbReference type="AlphaFoldDB" id="A0A0A8Y271"/>
<name>A0A0A8Y271_ARUDO</name>
<accession>A0A0A8Y271</accession>
<sequence>MKCKFKIKAQKWCALKVSPLLLFKRLI</sequence>
<organism evidence="1">
    <name type="scientific">Arundo donax</name>
    <name type="common">Giant reed</name>
    <name type="synonym">Donax arundinaceus</name>
    <dbReference type="NCBI Taxonomy" id="35708"/>
    <lineage>
        <taxon>Eukaryota</taxon>
        <taxon>Viridiplantae</taxon>
        <taxon>Streptophyta</taxon>
        <taxon>Embryophyta</taxon>
        <taxon>Tracheophyta</taxon>
        <taxon>Spermatophyta</taxon>
        <taxon>Magnoliopsida</taxon>
        <taxon>Liliopsida</taxon>
        <taxon>Poales</taxon>
        <taxon>Poaceae</taxon>
        <taxon>PACMAD clade</taxon>
        <taxon>Arundinoideae</taxon>
        <taxon>Arundineae</taxon>
        <taxon>Arundo</taxon>
    </lineage>
</organism>